<dbReference type="KEGG" id="rhg:EXZ61_17985"/>
<evidence type="ECO:0000313" key="2">
    <source>
        <dbReference type="Proteomes" id="UP000317365"/>
    </source>
</evidence>
<gene>
    <name evidence="1" type="ORF">EXZ61_17985</name>
</gene>
<dbReference type="RefSeq" id="WP_142813064.1">
    <property type="nucleotide sequence ID" value="NZ_CP036282.1"/>
</dbReference>
<sequence>MWWLLLGLVGVFWTLRQLKRGKLEHRAFKPEDPAEARVAEAIKNQMQAGKFSMASAMKAVEEDKYQQQFSEVAMLIASANGYPASKLTMQEVLDRYPAFAESARHLQIIGESLDIIEKTKVLKTLESRAEVVRTNQAAMFDALPFAIDADTRATQEERIDQIVQEAIANLPPPKPRRKKVSP</sequence>
<reference evidence="2" key="1">
    <citation type="submission" date="2019-02" db="EMBL/GenBank/DDBJ databases">
        <title>Complete genome sequence of Rhodoferax sp. Gr-4.</title>
        <authorList>
            <person name="Jin L."/>
        </authorList>
    </citation>
    <scope>NUCLEOTIDE SEQUENCE [LARGE SCALE GENOMIC DNA]</scope>
    <source>
        <strain evidence="2">Gr-4</strain>
    </source>
</reference>
<name>A0A515ETC6_9BURK</name>
<protein>
    <submittedName>
        <fullName evidence="1">Uncharacterized protein</fullName>
    </submittedName>
</protein>
<proteinExistence type="predicted"/>
<dbReference type="Proteomes" id="UP000317365">
    <property type="component" value="Chromosome"/>
</dbReference>
<reference evidence="2" key="2">
    <citation type="journal article" date="2020" name="Int. J. Syst. Evol. Microbiol.">
        <title>Genomic insights into a novel species Rhodoferax aquaticus sp. nov., isolated from freshwater.</title>
        <authorList>
            <person name="Li T."/>
            <person name="Zhuo Y."/>
            <person name="Jin C.Z."/>
            <person name="Wu X."/>
            <person name="Ko S.R."/>
            <person name="Jin F.J."/>
            <person name="Ahn C.Y."/>
            <person name="Oh H.M."/>
            <person name="Lee H.G."/>
            <person name="Jin L."/>
        </authorList>
    </citation>
    <scope>NUCLEOTIDE SEQUENCE [LARGE SCALE GENOMIC DNA]</scope>
    <source>
        <strain evidence="2">Gr-4</strain>
    </source>
</reference>
<evidence type="ECO:0000313" key="1">
    <source>
        <dbReference type="EMBL" id="QDL55912.1"/>
    </source>
</evidence>
<organism evidence="1 2">
    <name type="scientific">Rhodoferax aquaticus</name>
    <dbReference type="NCBI Taxonomy" id="2527691"/>
    <lineage>
        <taxon>Bacteria</taxon>
        <taxon>Pseudomonadati</taxon>
        <taxon>Pseudomonadota</taxon>
        <taxon>Betaproteobacteria</taxon>
        <taxon>Burkholderiales</taxon>
        <taxon>Comamonadaceae</taxon>
        <taxon>Rhodoferax</taxon>
    </lineage>
</organism>
<keyword evidence="2" id="KW-1185">Reference proteome</keyword>
<dbReference type="EMBL" id="CP036282">
    <property type="protein sequence ID" value="QDL55912.1"/>
    <property type="molecule type" value="Genomic_DNA"/>
</dbReference>
<accession>A0A515ETC6</accession>
<dbReference type="AlphaFoldDB" id="A0A515ETC6"/>